<feature type="domain" description="C2H2-type" evidence="11">
    <location>
        <begin position="579"/>
        <end position="611"/>
    </location>
</feature>
<dbReference type="GO" id="GO:0000978">
    <property type="term" value="F:RNA polymerase II cis-regulatory region sequence-specific DNA binding"/>
    <property type="evidence" value="ECO:0007669"/>
    <property type="project" value="TreeGrafter"/>
</dbReference>
<sequence>MIPPRGMHRHQLSFDGHVAPPVDLQLLTAQMQQRQQQQQQQHLQEQLQLQQQQQDMMAAAVMASVQQGVLSPVDSGSIANMMVPTMTPVHSVSNMHDLGTMSAPAGNPHLMGGVSQQQQQQLQQAPQQPVLPMQIKTDPGNVSHPAIHSAGPNTPSEMGYPTPLSSAEAMTGFTPMVPSMQPHPISATTTPAFTPPEGVIASLTDPSKRHRRHPSSGHHSPELRIVFQKQEFLQQQQQKMAAKEQALFENIRRVEVEPHQTRSPRATAAAGLKINVADIQARAMPPMSALVSPNDSGHIYSPGPLSGASPTMGPIPNSLMDTIMEVSSNLQLQNLDDPKPALPGTEEKTESMEVTEGPSTRTELAEMSKQELIEKVMEYERQMEGSLPTRRLSNAKSETGPSDIALDMPAIPQPVASPQQQHLQQQQQQPQILTFSPTPPIASLTGTPAPTALEASKIATAERKSASPQLVPKGVTSPANALVAAPSQNDDDDEEDEGDEDEDEEDMEDDDNEEDADGDKTATRATKQRNTSSGTATDDAEPPLQLICLWRDCDTPFETMEQLNEHVTEQHIGSGKACYSCDWQGCHRKQKPFTKRHKMYNHLRTHTGERPFRCLVPGCDKKFSRPDSLTTHTKTHSNVRPYVCPVEGCPKAYYHARSLKKHELAHEAKRGGHHRALRGPGSNATAQSASSGEASSSSATVTTSAAAPSQQQQQYSHFNHPYHPDFTSGSGRAGKHHGHQRQLSQTAGFNLALTTDPSAATGLLSAGSISSGNNSPSPGAFHHQHVQGVQGVHVVSMPSTNSSHQTTPAGSPGFQSTAVPTSTLTGPSPGGNASVPLTIPMSIAMPMQMGMGMPMNAVGLQGVSSPPAPLAAMPSMPPAAMHMGMVHPQAQGGLETMTPSAVNGNPLYTMMPAGANGSVVPAPGMMSGMEISVSSAAVSHMSPVGSEPGPNGHGVPMVPHPM</sequence>
<keyword evidence="7" id="KW-0238">DNA-binding</keyword>
<feature type="domain" description="C2H2-type" evidence="11">
    <location>
        <begin position="612"/>
        <end position="641"/>
    </location>
</feature>
<comment type="similarity">
    <text evidence="2">Belongs to the GLI C2H2-type zinc-finger protein family.</text>
</comment>
<dbReference type="InterPro" id="IPR013087">
    <property type="entry name" value="Znf_C2H2_type"/>
</dbReference>
<comment type="caution">
    <text evidence="12">The sequence shown here is derived from an EMBL/GenBank/DDBJ whole genome shotgun (WGS) entry which is preliminary data.</text>
</comment>
<dbReference type="InterPro" id="IPR056436">
    <property type="entry name" value="Znf-C2H2_ZIC1-5/GLI1-3-like"/>
</dbReference>
<evidence type="ECO:0000256" key="8">
    <source>
        <dbReference type="ARBA" id="ARBA00023242"/>
    </source>
</evidence>
<dbReference type="FunFam" id="3.30.160.60:FF:002343">
    <property type="entry name" value="Zinc finger protein 33A"/>
    <property type="match status" value="1"/>
</dbReference>
<reference evidence="12" key="1">
    <citation type="journal article" date="2020" name="Fungal Divers.">
        <title>Resolving the Mortierellaceae phylogeny through synthesis of multi-gene phylogenetics and phylogenomics.</title>
        <authorList>
            <person name="Vandepol N."/>
            <person name="Liber J."/>
            <person name="Desiro A."/>
            <person name="Na H."/>
            <person name="Kennedy M."/>
            <person name="Barry K."/>
            <person name="Grigoriev I.V."/>
            <person name="Miller A.N."/>
            <person name="O'Donnell K."/>
            <person name="Stajich J.E."/>
            <person name="Bonito G."/>
        </authorList>
    </citation>
    <scope>NUCLEOTIDE SEQUENCE</scope>
    <source>
        <strain evidence="12">NRRL 6426</strain>
    </source>
</reference>
<evidence type="ECO:0000256" key="1">
    <source>
        <dbReference type="ARBA" id="ARBA00004123"/>
    </source>
</evidence>
<evidence type="ECO:0000256" key="10">
    <source>
        <dbReference type="SAM" id="MobiDB-lite"/>
    </source>
</evidence>
<evidence type="ECO:0000256" key="3">
    <source>
        <dbReference type="ARBA" id="ARBA00022723"/>
    </source>
</evidence>
<name>A0A9P5V6D7_9FUNG</name>
<dbReference type="Proteomes" id="UP000748756">
    <property type="component" value="Unassembled WGS sequence"/>
</dbReference>
<evidence type="ECO:0000256" key="6">
    <source>
        <dbReference type="ARBA" id="ARBA00022833"/>
    </source>
</evidence>
<dbReference type="PROSITE" id="PS00028">
    <property type="entry name" value="ZINC_FINGER_C2H2_1"/>
    <property type="match status" value="3"/>
</dbReference>
<keyword evidence="5 9" id="KW-0863">Zinc-finger</keyword>
<dbReference type="PANTHER" id="PTHR45718">
    <property type="entry name" value="TRANSCRIPTIONAL ACTIVATOR CUBITUS INTERRUPTUS"/>
    <property type="match status" value="1"/>
</dbReference>
<keyword evidence="13" id="KW-1185">Reference proteome</keyword>
<evidence type="ECO:0000313" key="13">
    <source>
        <dbReference type="Proteomes" id="UP000748756"/>
    </source>
</evidence>
<feature type="region of interest" description="Disordered" evidence="10">
    <location>
        <begin position="764"/>
        <end position="783"/>
    </location>
</feature>
<feature type="compositionally biased region" description="Acidic residues" evidence="10">
    <location>
        <begin position="489"/>
        <end position="517"/>
    </location>
</feature>
<dbReference type="Pfam" id="PF00096">
    <property type="entry name" value="zf-C2H2"/>
    <property type="match status" value="1"/>
</dbReference>
<evidence type="ECO:0000256" key="9">
    <source>
        <dbReference type="PROSITE-ProRule" id="PRU00042"/>
    </source>
</evidence>
<keyword evidence="4" id="KW-0677">Repeat</keyword>
<protein>
    <recommendedName>
        <fullName evidence="11">C2H2-type domain-containing protein</fullName>
    </recommendedName>
</protein>
<feature type="region of interest" description="Disordered" evidence="10">
    <location>
        <begin position="383"/>
        <end position="448"/>
    </location>
</feature>
<keyword evidence="3" id="KW-0479">Metal-binding</keyword>
<dbReference type="Gene3D" id="3.30.160.60">
    <property type="entry name" value="Classic Zinc Finger"/>
    <property type="match status" value="4"/>
</dbReference>
<dbReference type="PANTHER" id="PTHR45718:SF8">
    <property type="entry name" value="GLIS FAMILY ZINC FINGER 2"/>
    <property type="match status" value="1"/>
</dbReference>
<keyword evidence="8" id="KW-0539">Nucleus</keyword>
<proteinExistence type="inferred from homology"/>
<organism evidence="12 13">
    <name type="scientific">Linnemannia schmuckeri</name>
    <dbReference type="NCBI Taxonomy" id="64567"/>
    <lineage>
        <taxon>Eukaryota</taxon>
        <taxon>Fungi</taxon>
        <taxon>Fungi incertae sedis</taxon>
        <taxon>Mucoromycota</taxon>
        <taxon>Mortierellomycotina</taxon>
        <taxon>Mortierellomycetes</taxon>
        <taxon>Mortierellales</taxon>
        <taxon>Mortierellaceae</taxon>
        <taxon>Linnemannia</taxon>
    </lineage>
</organism>
<dbReference type="EMBL" id="JAAAUQ010001470">
    <property type="protein sequence ID" value="KAF9138450.1"/>
    <property type="molecule type" value="Genomic_DNA"/>
</dbReference>
<feature type="compositionally biased region" description="Polar residues" evidence="10">
    <location>
        <begin position="391"/>
        <end position="400"/>
    </location>
</feature>
<feature type="compositionally biased region" description="Polar residues" evidence="10">
    <location>
        <begin position="798"/>
        <end position="826"/>
    </location>
</feature>
<feature type="region of interest" description="Disordered" evidence="10">
    <location>
        <begin position="940"/>
        <end position="962"/>
    </location>
</feature>
<dbReference type="GO" id="GO:0000981">
    <property type="term" value="F:DNA-binding transcription factor activity, RNA polymerase II-specific"/>
    <property type="evidence" value="ECO:0007669"/>
    <property type="project" value="TreeGrafter"/>
</dbReference>
<evidence type="ECO:0000259" key="11">
    <source>
        <dbReference type="PROSITE" id="PS50157"/>
    </source>
</evidence>
<evidence type="ECO:0000313" key="12">
    <source>
        <dbReference type="EMBL" id="KAF9138450.1"/>
    </source>
</evidence>
<dbReference type="Pfam" id="PF23561">
    <property type="entry name" value="zf-C2H2_15"/>
    <property type="match status" value="1"/>
</dbReference>
<dbReference type="SMART" id="SM00355">
    <property type="entry name" value="ZnF_C2H2"/>
    <property type="match status" value="4"/>
</dbReference>
<feature type="compositionally biased region" description="Polar residues" evidence="10">
    <location>
        <begin position="523"/>
        <end position="536"/>
    </location>
</feature>
<gene>
    <name evidence="12" type="ORF">BG015_002383</name>
</gene>
<evidence type="ECO:0000256" key="2">
    <source>
        <dbReference type="ARBA" id="ARBA00010831"/>
    </source>
</evidence>
<dbReference type="GO" id="GO:0008270">
    <property type="term" value="F:zinc ion binding"/>
    <property type="evidence" value="ECO:0007669"/>
    <property type="project" value="UniProtKB-KW"/>
</dbReference>
<feature type="compositionally biased region" description="Low complexity" evidence="10">
    <location>
        <begin position="684"/>
        <end position="716"/>
    </location>
</feature>
<evidence type="ECO:0000256" key="5">
    <source>
        <dbReference type="ARBA" id="ARBA00022771"/>
    </source>
</evidence>
<dbReference type="AlphaFoldDB" id="A0A9P5V6D7"/>
<dbReference type="InterPro" id="IPR036236">
    <property type="entry name" value="Znf_C2H2_sf"/>
</dbReference>
<dbReference type="SUPFAM" id="SSF57667">
    <property type="entry name" value="beta-beta-alpha zinc fingers"/>
    <property type="match status" value="3"/>
</dbReference>
<dbReference type="GO" id="GO:0005634">
    <property type="term" value="C:nucleus"/>
    <property type="evidence" value="ECO:0007669"/>
    <property type="project" value="UniProtKB-SubCell"/>
</dbReference>
<feature type="compositionally biased region" description="Low complexity" evidence="10">
    <location>
        <begin position="413"/>
        <end position="431"/>
    </location>
</feature>
<dbReference type="InterPro" id="IPR043359">
    <property type="entry name" value="GLI-like"/>
</dbReference>
<dbReference type="PROSITE" id="PS50157">
    <property type="entry name" value="ZINC_FINGER_C2H2_2"/>
    <property type="match status" value="3"/>
</dbReference>
<dbReference type="OrthoDB" id="654211at2759"/>
<feature type="region of interest" description="Disordered" evidence="10">
    <location>
        <begin position="483"/>
        <end position="540"/>
    </location>
</feature>
<feature type="domain" description="C2H2-type" evidence="11">
    <location>
        <begin position="642"/>
        <end position="671"/>
    </location>
</feature>
<evidence type="ECO:0000256" key="4">
    <source>
        <dbReference type="ARBA" id="ARBA00022737"/>
    </source>
</evidence>
<feature type="region of interest" description="Disordered" evidence="10">
    <location>
        <begin position="667"/>
        <end position="743"/>
    </location>
</feature>
<keyword evidence="6" id="KW-0862">Zinc</keyword>
<accession>A0A9P5V6D7</accession>
<comment type="subcellular location">
    <subcellularLocation>
        <location evidence="1">Nucleus</location>
    </subcellularLocation>
</comment>
<feature type="region of interest" description="Disordered" evidence="10">
    <location>
        <begin position="798"/>
        <end position="833"/>
    </location>
</feature>
<feature type="region of interest" description="Disordered" evidence="10">
    <location>
        <begin position="334"/>
        <end position="363"/>
    </location>
</feature>
<evidence type="ECO:0000256" key="7">
    <source>
        <dbReference type="ARBA" id="ARBA00023125"/>
    </source>
</evidence>